<name>A0ABS9CCK0_9BACT</name>
<gene>
    <name evidence="1" type="ORF">I6E12_01745</name>
</gene>
<dbReference type="SUPFAM" id="SSF48452">
    <property type="entry name" value="TPR-like"/>
    <property type="match status" value="1"/>
</dbReference>
<keyword evidence="2" id="KW-1185">Reference proteome</keyword>
<evidence type="ECO:0000313" key="2">
    <source>
        <dbReference type="Proteomes" id="UP001200470"/>
    </source>
</evidence>
<organism evidence="1 2">
    <name type="scientific">Xylanibacter brevis</name>
    <dbReference type="NCBI Taxonomy" id="83231"/>
    <lineage>
        <taxon>Bacteria</taxon>
        <taxon>Pseudomonadati</taxon>
        <taxon>Bacteroidota</taxon>
        <taxon>Bacteroidia</taxon>
        <taxon>Bacteroidales</taxon>
        <taxon>Prevotellaceae</taxon>
        <taxon>Xylanibacter</taxon>
    </lineage>
</organism>
<reference evidence="1 2" key="1">
    <citation type="submission" date="2020-12" db="EMBL/GenBank/DDBJ databases">
        <title>Whole genome sequences of gut porcine anaerobes.</title>
        <authorList>
            <person name="Kubasova T."/>
            <person name="Jahodarova E."/>
            <person name="Rychlik I."/>
        </authorList>
    </citation>
    <scope>NUCLEOTIDE SEQUENCE [LARGE SCALE GENOMIC DNA]</scope>
    <source>
        <strain evidence="1 2">An925</strain>
    </source>
</reference>
<sequence length="715" mass="84257">MTDKTSLLGSHLARVAIPLRYGSVGMAIVEMENLLAAWPQVHTAQKLDAIKDEYSQLRTDWQDNMDVPVYKEIYQKLLQRVFVLYANLALYDKISNTQNLAAIHAEVRSQKAKLSIGQMRQELESFVADTAMLSLEQPHVREQKSRQLYAEHQNRINNLFNFLLTTNSWPASVGQDIEELLLSPAVDTNDQQILVSAITLSLLIQFDIVKFKTMIRVYRHGTDEAVRQRALVGWVLGMDEQWNKVYPEQRQMIEELLQSDTICRELTELQMQMVYCMGTERDATKIQQEIIPDILKNKPLHIKPEALEEEDIEEMIHPEEFDDKMQKMEESFGRMVDMQKQGSDVFFGGFSQMKRFDFFRDMSNWFVPFFIDHPQLQSFKAACDKHPFLRQIVANGEFCNSDKYSMALGFEKFVHAMPAEVLKTMDQGDVPLDMLNQGIKPTAERLRRSYLMDLYRFFRLYSYRSEYRNPFHVTDDHEMGECLFMDREVFRDTKIESLKDDVVQLLRRRKMAESSRRLLDSYAESHRGLQYYLWIGDYEKAYECDSNNERAEAGYARQLFGNADYEKAEQLYDRLIAQCPEKMGYMLNKSVCLLYQKRYEESLQLLYRLNYEHPDDAAVMRILAWTLVCDHRVQQADTFYQRLIKMEMMQADDYLNHGYCLWLQRKVKDAVDSFRKHLSLIDKKIYDVDYFDRQMLGERGIDPTEIQFMLDLVFS</sequence>
<accession>A0ABS9CCK0</accession>
<dbReference type="Proteomes" id="UP001200470">
    <property type="component" value="Unassembled WGS sequence"/>
</dbReference>
<protein>
    <submittedName>
        <fullName evidence="1">Tetratricopeptide repeat protein</fullName>
    </submittedName>
</protein>
<comment type="caution">
    <text evidence="1">The sequence shown here is derived from an EMBL/GenBank/DDBJ whole genome shotgun (WGS) entry which is preliminary data.</text>
</comment>
<dbReference type="Gene3D" id="1.25.40.10">
    <property type="entry name" value="Tetratricopeptide repeat domain"/>
    <property type="match status" value="1"/>
</dbReference>
<dbReference type="RefSeq" id="WP_301637381.1">
    <property type="nucleotide sequence ID" value="NZ_JADYTN010000003.1"/>
</dbReference>
<dbReference type="EMBL" id="JADYTN010000003">
    <property type="protein sequence ID" value="MCF2562841.1"/>
    <property type="molecule type" value="Genomic_DNA"/>
</dbReference>
<proteinExistence type="predicted"/>
<dbReference type="InterPro" id="IPR011990">
    <property type="entry name" value="TPR-like_helical_dom_sf"/>
</dbReference>
<evidence type="ECO:0000313" key="1">
    <source>
        <dbReference type="EMBL" id="MCF2562841.1"/>
    </source>
</evidence>